<keyword evidence="2" id="KW-1133">Transmembrane helix</keyword>
<protein>
    <submittedName>
        <fullName evidence="3">Uncharacterized protein</fullName>
    </submittedName>
</protein>
<keyword evidence="2" id="KW-0472">Membrane</keyword>
<feature type="region of interest" description="Disordered" evidence="1">
    <location>
        <begin position="80"/>
        <end position="132"/>
    </location>
</feature>
<feature type="transmembrane region" description="Helical" evidence="2">
    <location>
        <begin position="55"/>
        <end position="75"/>
    </location>
</feature>
<reference evidence="3" key="1">
    <citation type="submission" date="2020-10" db="EMBL/GenBank/DDBJ databases">
        <title>Sequencing the genomes of 1000 actinobacteria strains.</title>
        <authorList>
            <person name="Klenk H.-P."/>
        </authorList>
    </citation>
    <scope>NUCLEOTIDE SEQUENCE</scope>
    <source>
        <strain evidence="3">DSM 45354</strain>
    </source>
</reference>
<feature type="transmembrane region" description="Helical" evidence="2">
    <location>
        <begin position="28"/>
        <end position="43"/>
    </location>
</feature>
<comment type="caution">
    <text evidence="3">The sequence shown here is derived from an EMBL/GenBank/DDBJ whole genome shotgun (WGS) entry which is preliminary data.</text>
</comment>
<dbReference type="Proteomes" id="UP000638648">
    <property type="component" value="Unassembled WGS sequence"/>
</dbReference>
<evidence type="ECO:0000313" key="4">
    <source>
        <dbReference type="Proteomes" id="UP000638648"/>
    </source>
</evidence>
<accession>A0A927MWB6</accession>
<keyword evidence="2" id="KW-0812">Transmembrane</keyword>
<dbReference type="RefSeq" id="WP_192748995.1">
    <property type="nucleotide sequence ID" value="NZ_JADBEM010000001.1"/>
</dbReference>
<proteinExistence type="predicted"/>
<evidence type="ECO:0000256" key="2">
    <source>
        <dbReference type="SAM" id="Phobius"/>
    </source>
</evidence>
<dbReference type="AlphaFoldDB" id="A0A927MWB6"/>
<gene>
    <name evidence="3" type="ORF">HEB94_001313</name>
</gene>
<sequence>MTVGILAADLVLGAPTSGQAFAGRTVSWAAPAALAGLVTVLLARRSGIRWAWWRYPLTVGPIGLALVAALSFSGIDLSGTDPAEQDSGRPQADAGRSSATSAQTPGPSSTPVTGATPTHKTAQGPGSISTNLKRPARLAGLELITDPAFERETERVVAQLREQVPWVEPLDAYYQDPSAEDRVVHLTGASGAFPSPQIALESGFRNMKLPISNLHDVPAGPHGGYVRCGSAKEKTTAGSVLPMTVCAWADRGSFAVVLFYNRPLDESAELLLRIRSGVETGGWDLPVYPAPSPARAPAGENLAEAPAGETVAYVRGRSSSTSA</sequence>
<organism evidence="3 4">
    <name type="scientific">Actinopolymorpha pittospori</name>
    <dbReference type="NCBI Taxonomy" id="648752"/>
    <lineage>
        <taxon>Bacteria</taxon>
        <taxon>Bacillati</taxon>
        <taxon>Actinomycetota</taxon>
        <taxon>Actinomycetes</taxon>
        <taxon>Propionibacteriales</taxon>
        <taxon>Actinopolymorphaceae</taxon>
        <taxon>Actinopolymorpha</taxon>
    </lineage>
</organism>
<name>A0A927MWB6_9ACTN</name>
<keyword evidence="4" id="KW-1185">Reference proteome</keyword>
<evidence type="ECO:0000313" key="3">
    <source>
        <dbReference type="EMBL" id="MBE1604465.1"/>
    </source>
</evidence>
<evidence type="ECO:0000256" key="1">
    <source>
        <dbReference type="SAM" id="MobiDB-lite"/>
    </source>
</evidence>
<dbReference type="EMBL" id="JADBEM010000001">
    <property type="protein sequence ID" value="MBE1604465.1"/>
    <property type="molecule type" value="Genomic_DNA"/>
</dbReference>
<feature type="compositionally biased region" description="Polar residues" evidence="1">
    <location>
        <begin position="97"/>
        <end position="132"/>
    </location>
</feature>